<evidence type="ECO:0000256" key="1">
    <source>
        <dbReference type="ARBA" id="ARBA00004651"/>
    </source>
</evidence>
<evidence type="ECO:0000256" key="6">
    <source>
        <dbReference type="ARBA" id="ARBA00023136"/>
    </source>
</evidence>
<keyword evidence="6 7" id="KW-0472">Membrane</keyword>
<dbReference type="KEGG" id="bex:A11Q_469"/>
<dbReference type="STRING" id="1184267.A11Q_469"/>
<dbReference type="InterPro" id="IPR000515">
    <property type="entry name" value="MetI-like"/>
</dbReference>
<evidence type="ECO:0000313" key="9">
    <source>
        <dbReference type="EMBL" id="AGH94689.1"/>
    </source>
</evidence>
<dbReference type="SUPFAM" id="SSF161098">
    <property type="entry name" value="MetI-like"/>
    <property type="match status" value="1"/>
</dbReference>
<dbReference type="Proteomes" id="UP000012040">
    <property type="component" value="Chromosome"/>
</dbReference>
<accession>M4VNK8</accession>
<dbReference type="PANTHER" id="PTHR43163">
    <property type="entry name" value="DIPEPTIDE TRANSPORT SYSTEM PERMEASE PROTEIN DPPB-RELATED"/>
    <property type="match status" value="1"/>
</dbReference>
<dbReference type="AlphaFoldDB" id="M4VNK8"/>
<dbReference type="EMBL" id="CP003537">
    <property type="protein sequence ID" value="AGH94689.1"/>
    <property type="molecule type" value="Genomic_DNA"/>
</dbReference>
<dbReference type="PROSITE" id="PS50928">
    <property type="entry name" value="ABC_TM1"/>
    <property type="match status" value="1"/>
</dbReference>
<evidence type="ECO:0000256" key="3">
    <source>
        <dbReference type="ARBA" id="ARBA00022475"/>
    </source>
</evidence>
<dbReference type="GO" id="GO:0005886">
    <property type="term" value="C:plasma membrane"/>
    <property type="evidence" value="ECO:0007669"/>
    <property type="project" value="UniProtKB-SubCell"/>
</dbReference>
<evidence type="ECO:0000256" key="7">
    <source>
        <dbReference type="RuleBase" id="RU363032"/>
    </source>
</evidence>
<name>M4VNK8_9BACT</name>
<dbReference type="PANTHER" id="PTHR43163:SF6">
    <property type="entry name" value="DIPEPTIDE TRANSPORT SYSTEM PERMEASE PROTEIN DPPB-RELATED"/>
    <property type="match status" value="1"/>
</dbReference>
<keyword evidence="10" id="KW-1185">Reference proteome</keyword>
<proteinExistence type="inferred from homology"/>
<dbReference type="CDD" id="cd06261">
    <property type="entry name" value="TM_PBP2"/>
    <property type="match status" value="1"/>
</dbReference>
<keyword evidence="2 7" id="KW-0813">Transport</keyword>
<dbReference type="RefSeq" id="WP_015469179.1">
    <property type="nucleotide sequence ID" value="NC_020813.1"/>
</dbReference>
<sequence length="315" mass="35244">MSFSIIRLIPGDPVQNLIGERGASEERIAEMKKNLGLDKSVVEQYLIFTGNALRGEFGESIVSKQPIISEFKVLWPATFELAFFAILWSAIVGMILGVLAAVKRNSIWDYGAVSLSTVGFAMPIFWWALIIIFFFAVSLGWFPVSGRIGFEYDVPYRTGFFLIDSLLSDDKMSFFSALKHLVLPAFVLGTISLALIVRVTRSSFIDIQKEDYIRTARAKGLKPYQVIFKHIFKNALPQILTALGLAFGQLLTGAIMTETIFSWPGLGRWLIKSIEARDYPAVQAGLFYSMLIIIVINLLTDEVIKLVNPKLKESL</sequence>
<organism evidence="9 10">
    <name type="scientific">Pseudobdellovibrio exovorus JSS</name>
    <dbReference type="NCBI Taxonomy" id="1184267"/>
    <lineage>
        <taxon>Bacteria</taxon>
        <taxon>Pseudomonadati</taxon>
        <taxon>Bdellovibrionota</taxon>
        <taxon>Bdellovibrionia</taxon>
        <taxon>Bdellovibrionales</taxon>
        <taxon>Pseudobdellovibrionaceae</taxon>
        <taxon>Pseudobdellovibrio</taxon>
    </lineage>
</organism>
<dbReference type="Gene3D" id="1.10.3720.10">
    <property type="entry name" value="MetI-like"/>
    <property type="match status" value="1"/>
</dbReference>
<dbReference type="InterPro" id="IPR035906">
    <property type="entry name" value="MetI-like_sf"/>
</dbReference>
<dbReference type="Pfam" id="PF00528">
    <property type="entry name" value="BPD_transp_1"/>
    <property type="match status" value="1"/>
</dbReference>
<keyword evidence="4 7" id="KW-0812">Transmembrane</keyword>
<feature type="transmembrane region" description="Helical" evidence="7">
    <location>
        <begin position="281"/>
        <end position="300"/>
    </location>
</feature>
<feature type="transmembrane region" description="Helical" evidence="7">
    <location>
        <begin position="114"/>
        <end position="142"/>
    </location>
</feature>
<dbReference type="eggNOG" id="COG0601">
    <property type="taxonomic scope" value="Bacteria"/>
</dbReference>
<gene>
    <name evidence="9" type="ORF">A11Q_469</name>
</gene>
<dbReference type="PATRIC" id="fig|1184267.3.peg.476"/>
<evidence type="ECO:0000256" key="2">
    <source>
        <dbReference type="ARBA" id="ARBA00022448"/>
    </source>
</evidence>
<evidence type="ECO:0000256" key="5">
    <source>
        <dbReference type="ARBA" id="ARBA00022989"/>
    </source>
</evidence>
<evidence type="ECO:0000259" key="8">
    <source>
        <dbReference type="PROSITE" id="PS50928"/>
    </source>
</evidence>
<reference evidence="9 10" key="1">
    <citation type="journal article" date="2013" name="ISME J.">
        <title>By their genes ye shall know them: genomic signatures of predatory bacteria.</title>
        <authorList>
            <person name="Pasternak Z."/>
            <person name="Pietrokovski S."/>
            <person name="Rotem O."/>
            <person name="Gophna U."/>
            <person name="Lurie-Weinberger M.N."/>
            <person name="Jurkevitch E."/>
        </authorList>
    </citation>
    <scope>NUCLEOTIDE SEQUENCE [LARGE SCALE GENOMIC DNA]</scope>
    <source>
        <strain evidence="9 10">JSS</strain>
    </source>
</reference>
<keyword evidence="5 7" id="KW-1133">Transmembrane helix</keyword>
<comment type="subcellular location">
    <subcellularLocation>
        <location evidence="1 7">Cell membrane</location>
        <topology evidence="1 7">Multi-pass membrane protein</topology>
    </subcellularLocation>
</comment>
<dbReference type="HOGENOM" id="CLU_036879_0_0_7"/>
<dbReference type="GO" id="GO:0071916">
    <property type="term" value="F:dipeptide transmembrane transporter activity"/>
    <property type="evidence" value="ECO:0007669"/>
    <property type="project" value="TreeGrafter"/>
</dbReference>
<keyword evidence="3" id="KW-1003">Cell membrane</keyword>
<protein>
    <recommendedName>
        <fullName evidence="8">ABC transmembrane type-1 domain-containing protein</fullName>
    </recommendedName>
</protein>
<dbReference type="OrthoDB" id="5289542at2"/>
<feature type="transmembrane region" description="Helical" evidence="7">
    <location>
        <begin position="181"/>
        <end position="199"/>
    </location>
</feature>
<evidence type="ECO:0000313" key="10">
    <source>
        <dbReference type="Proteomes" id="UP000012040"/>
    </source>
</evidence>
<feature type="transmembrane region" description="Helical" evidence="7">
    <location>
        <begin position="239"/>
        <end position="261"/>
    </location>
</feature>
<feature type="transmembrane region" description="Helical" evidence="7">
    <location>
        <begin position="81"/>
        <end position="102"/>
    </location>
</feature>
<feature type="domain" description="ABC transmembrane type-1" evidence="8">
    <location>
        <begin position="75"/>
        <end position="300"/>
    </location>
</feature>
<comment type="similarity">
    <text evidence="7">Belongs to the binding-protein-dependent transport system permease family.</text>
</comment>
<evidence type="ECO:0000256" key="4">
    <source>
        <dbReference type="ARBA" id="ARBA00022692"/>
    </source>
</evidence>